<evidence type="ECO:0000313" key="7">
    <source>
        <dbReference type="EMBL" id="CAB3391403.1"/>
    </source>
</evidence>
<dbReference type="EMBL" id="LR792683">
    <property type="protein sequence ID" value="CAB3391403.1"/>
    <property type="molecule type" value="Genomic_DNA"/>
</dbReference>
<gene>
    <name evidence="7" type="ORF">COOX1_0894</name>
</gene>
<dbReference type="Proteomes" id="UP000502196">
    <property type="component" value="Chromosome"/>
</dbReference>
<dbReference type="PROSITE" id="PS51379">
    <property type="entry name" value="4FE4S_FER_2"/>
    <property type="match status" value="1"/>
</dbReference>
<dbReference type="SUPFAM" id="SSF54862">
    <property type="entry name" value="4Fe-4S ferredoxins"/>
    <property type="match status" value="1"/>
</dbReference>
<evidence type="ECO:0000313" key="8">
    <source>
        <dbReference type="Proteomes" id="UP000502196"/>
    </source>
</evidence>
<keyword evidence="4" id="KW-0411">Iron-sulfur</keyword>
<dbReference type="RefSeq" id="WP_170085051.1">
    <property type="nucleotide sequence ID" value="NZ_CP047972.1"/>
</dbReference>
<organism evidence="7 8">
    <name type="scientific">Kyrpidia spormannii</name>
    <dbReference type="NCBI Taxonomy" id="2055160"/>
    <lineage>
        <taxon>Bacteria</taxon>
        <taxon>Bacillati</taxon>
        <taxon>Bacillota</taxon>
        <taxon>Bacilli</taxon>
        <taxon>Bacillales</taxon>
        <taxon>Alicyclobacillaceae</taxon>
        <taxon>Kyrpidia</taxon>
    </lineage>
</organism>
<accession>A0A6F9E555</accession>
<keyword evidence="2" id="KW-0479">Metal-binding</keyword>
<keyword evidence="3" id="KW-0408">Iron</keyword>
<name>A0A6F9E555_9BACL</name>
<dbReference type="PANTHER" id="PTHR39163:SF1">
    <property type="entry name" value="FERREDOXIN"/>
    <property type="match status" value="1"/>
</dbReference>
<evidence type="ECO:0000256" key="4">
    <source>
        <dbReference type="ARBA" id="ARBA00023014"/>
    </source>
</evidence>
<evidence type="ECO:0000256" key="1">
    <source>
        <dbReference type="ARBA" id="ARBA00001966"/>
    </source>
</evidence>
<dbReference type="Gene3D" id="3.30.70.20">
    <property type="match status" value="1"/>
</dbReference>
<dbReference type="Pfam" id="PF13459">
    <property type="entry name" value="Fer4_15"/>
    <property type="match status" value="1"/>
</dbReference>
<dbReference type="PROSITE" id="PS00198">
    <property type="entry name" value="4FE4S_FER_1"/>
    <property type="match status" value="1"/>
</dbReference>
<evidence type="ECO:0000256" key="5">
    <source>
        <dbReference type="SAM" id="MobiDB-lite"/>
    </source>
</evidence>
<dbReference type="InterPro" id="IPR052395">
    <property type="entry name" value="ET_Ferredoxin"/>
</dbReference>
<dbReference type="InterPro" id="IPR017896">
    <property type="entry name" value="4Fe4S_Fe-S-bd"/>
</dbReference>
<comment type="cofactor">
    <cofactor evidence="1">
        <name>[4Fe-4S] cluster</name>
        <dbReference type="ChEBI" id="CHEBI:49883"/>
    </cofactor>
</comment>
<dbReference type="GO" id="GO:0051536">
    <property type="term" value="F:iron-sulfur cluster binding"/>
    <property type="evidence" value="ECO:0007669"/>
    <property type="project" value="UniProtKB-KW"/>
</dbReference>
<dbReference type="PANTHER" id="PTHR39163">
    <property type="entry name" value="FERREDOXIN"/>
    <property type="match status" value="1"/>
</dbReference>
<protein>
    <submittedName>
        <fullName evidence="7">Ferredoxin</fullName>
    </submittedName>
</protein>
<feature type="region of interest" description="Disordered" evidence="5">
    <location>
        <begin position="66"/>
        <end position="85"/>
    </location>
</feature>
<evidence type="ECO:0000256" key="3">
    <source>
        <dbReference type="ARBA" id="ARBA00023004"/>
    </source>
</evidence>
<evidence type="ECO:0000259" key="6">
    <source>
        <dbReference type="PROSITE" id="PS51379"/>
    </source>
</evidence>
<sequence>MPKTWVERETCIACGACSAACPEVYGEDEDGFAFVKLPGGREGFVEIPEEYVADARDAFEGYPSESVKWQEDDSARPMIPANVRG</sequence>
<reference evidence="7 8" key="1">
    <citation type="submission" date="2020-04" db="EMBL/GenBank/DDBJ databases">
        <authorList>
            <person name="Hogendoorn C."/>
        </authorList>
    </citation>
    <scope>NUCLEOTIDE SEQUENCE [LARGE SCALE GENOMIC DNA]</scope>
    <source>
        <strain evidence="7">COOX1</strain>
    </source>
</reference>
<dbReference type="GO" id="GO:0046872">
    <property type="term" value="F:metal ion binding"/>
    <property type="evidence" value="ECO:0007669"/>
    <property type="project" value="UniProtKB-KW"/>
</dbReference>
<dbReference type="AlphaFoldDB" id="A0A6F9E555"/>
<dbReference type="InterPro" id="IPR017900">
    <property type="entry name" value="4Fe4S_Fe_S_CS"/>
</dbReference>
<evidence type="ECO:0000256" key="2">
    <source>
        <dbReference type="ARBA" id="ARBA00022723"/>
    </source>
</evidence>
<proteinExistence type="predicted"/>
<feature type="domain" description="4Fe-4S ferredoxin-type" evidence="6">
    <location>
        <begin position="2"/>
        <end position="30"/>
    </location>
</feature>